<dbReference type="STRING" id="1777143.AWB82_01396"/>
<evidence type="ECO:0000256" key="1">
    <source>
        <dbReference type="SAM" id="MobiDB-lite"/>
    </source>
</evidence>
<dbReference type="RefSeq" id="WP_086966412.1">
    <property type="nucleotide sequence ID" value="NZ_FCOJ02000007.1"/>
</dbReference>
<dbReference type="Pfam" id="PF07369">
    <property type="entry name" value="DUF1488"/>
    <property type="match status" value="1"/>
</dbReference>
<feature type="compositionally biased region" description="Basic and acidic residues" evidence="1">
    <location>
        <begin position="99"/>
        <end position="126"/>
    </location>
</feature>
<sequence length="126" mass="13757">MDIKFPPQAPEYIGEEPALMFLALVDDRGIECKISAEALEDHFGASSRREDDLQRAFENNRAVIEGAAEQLLTSVGCKPVILRSGYFRFSGGGTAAGIDSRHARMSKRERAAEAGNRRETDAQGGE</sequence>
<dbReference type="Proteomes" id="UP000054596">
    <property type="component" value="Unassembled WGS sequence"/>
</dbReference>
<gene>
    <name evidence="2" type="ORF">AWB82_01396</name>
</gene>
<reference evidence="2" key="1">
    <citation type="submission" date="2016-01" db="EMBL/GenBank/DDBJ databases">
        <authorList>
            <person name="Peeters C."/>
        </authorList>
    </citation>
    <scope>NUCLEOTIDE SEQUENCE [LARGE SCALE GENOMIC DNA]</scope>
    <source>
        <strain evidence="2">LMG 29325</strain>
    </source>
</reference>
<dbReference type="OrthoDB" id="8967044at2"/>
<name>A0A157ZXU7_9BURK</name>
<feature type="region of interest" description="Disordered" evidence="1">
    <location>
        <begin position="91"/>
        <end position="126"/>
    </location>
</feature>
<evidence type="ECO:0000313" key="2">
    <source>
        <dbReference type="EMBL" id="SAK50320.1"/>
    </source>
</evidence>
<evidence type="ECO:0000313" key="3">
    <source>
        <dbReference type="Proteomes" id="UP000054596"/>
    </source>
</evidence>
<keyword evidence="3" id="KW-1185">Reference proteome</keyword>
<dbReference type="AlphaFoldDB" id="A0A157ZXU7"/>
<dbReference type="SUPFAM" id="SSF160272">
    <property type="entry name" value="Shew3726-like"/>
    <property type="match status" value="1"/>
</dbReference>
<dbReference type="EMBL" id="FCOJ02000007">
    <property type="protein sequence ID" value="SAK50320.1"/>
    <property type="molecule type" value="Genomic_DNA"/>
</dbReference>
<organism evidence="2 3">
    <name type="scientific">Caballeronia glebae</name>
    <dbReference type="NCBI Taxonomy" id="1777143"/>
    <lineage>
        <taxon>Bacteria</taxon>
        <taxon>Pseudomonadati</taxon>
        <taxon>Pseudomonadota</taxon>
        <taxon>Betaproteobacteria</taxon>
        <taxon>Burkholderiales</taxon>
        <taxon>Burkholderiaceae</taxon>
        <taxon>Caballeronia</taxon>
    </lineage>
</organism>
<accession>A0A157ZXU7</accession>
<comment type="caution">
    <text evidence="2">The sequence shown here is derived from an EMBL/GenBank/DDBJ whole genome shotgun (WGS) entry which is preliminary data.</text>
</comment>
<dbReference type="InterPro" id="IPR036692">
    <property type="entry name" value="Shew3726-like_sf"/>
</dbReference>
<dbReference type="Gene3D" id="3.30.160.140">
    <property type="entry name" value="Shew3726-like"/>
    <property type="match status" value="1"/>
</dbReference>
<dbReference type="InterPro" id="IPR009962">
    <property type="entry name" value="DUF1488"/>
</dbReference>
<proteinExistence type="predicted"/>
<protein>
    <submittedName>
        <fullName evidence="2">Periplasmic protein</fullName>
    </submittedName>
</protein>